<dbReference type="GO" id="GO:0016787">
    <property type="term" value="F:hydrolase activity"/>
    <property type="evidence" value="ECO:0007669"/>
    <property type="project" value="UniProtKB-KW"/>
</dbReference>
<dbReference type="InterPro" id="IPR029069">
    <property type="entry name" value="HotDog_dom_sf"/>
</dbReference>
<dbReference type="Pfam" id="PF03061">
    <property type="entry name" value="4HBT"/>
    <property type="match status" value="1"/>
</dbReference>
<evidence type="ECO:0000313" key="5">
    <source>
        <dbReference type="EMBL" id="MDQ0158083.1"/>
    </source>
</evidence>
<dbReference type="InterPro" id="IPR006683">
    <property type="entry name" value="Thioestr_dom"/>
</dbReference>
<dbReference type="InterPro" id="IPR033120">
    <property type="entry name" value="HOTDOG_ACOT"/>
</dbReference>
<evidence type="ECO:0000256" key="2">
    <source>
        <dbReference type="ARBA" id="ARBA00022801"/>
    </source>
</evidence>
<keyword evidence="6" id="KW-1185">Reference proteome</keyword>
<evidence type="ECO:0000256" key="3">
    <source>
        <dbReference type="PROSITE-ProRule" id="PRU01106"/>
    </source>
</evidence>
<comment type="caution">
    <text evidence="5">The sequence shown here is derived from an EMBL/GenBank/DDBJ whole genome shotgun (WGS) entry which is preliminary data.</text>
</comment>
<evidence type="ECO:0000256" key="1">
    <source>
        <dbReference type="ARBA" id="ARBA00010458"/>
    </source>
</evidence>
<sequence length="177" mass="19465">MEAKPCIQSLTVKNSFVLPPDTNGHGTLFGGQLMRYMDDVAAIAGTRHARTPVVTASTDSVDFLAPVHEGSTICLEAFVTWTSTTSMEVFVKAITENLLTGERTVCTTAFLTMVAVGEDGVPVEVPPVYPESSEEKWLNAGASERADYRKKRRKESKMLAERFGADFPWDPTHNHKD</sequence>
<keyword evidence="2 3" id="KW-0378">Hydrolase</keyword>
<name>A0ABT9VAU5_9BACI</name>
<protein>
    <submittedName>
        <fullName evidence="5">Acyl-CoA hydrolase</fullName>
    </submittedName>
</protein>
<feature type="domain" description="HotDog ACOT-type" evidence="4">
    <location>
        <begin position="7"/>
        <end position="119"/>
    </location>
</feature>
<dbReference type="CDD" id="cd03442">
    <property type="entry name" value="BFIT_BACH"/>
    <property type="match status" value="1"/>
</dbReference>
<reference evidence="5 6" key="1">
    <citation type="submission" date="2023-07" db="EMBL/GenBank/DDBJ databases">
        <title>Genomic Encyclopedia of Type Strains, Phase IV (KMG-IV): sequencing the most valuable type-strain genomes for metagenomic binning, comparative biology and taxonomic classification.</title>
        <authorList>
            <person name="Goeker M."/>
        </authorList>
    </citation>
    <scope>NUCLEOTIDE SEQUENCE [LARGE SCALE GENOMIC DNA]</scope>
    <source>
        <strain evidence="5 6">DSM 16460</strain>
    </source>
</reference>
<evidence type="ECO:0000313" key="6">
    <source>
        <dbReference type="Proteomes" id="UP001224359"/>
    </source>
</evidence>
<dbReference type="InterPro" id="IPR040170">
    <property type="entry name" value="Cytosol_ACT"/>
</dbReference>
<dbReference type="SUPFAM" id="SSF54637">
    <property type="entry name" value="Thioesterase/thiol ester dehydrase-isomerase"/>
    <property type="match status" value="1"/>
</dbReference>
<dbReference type="RefSeq" id="WP_306973515.1">
    <property type="nucleotide sequence ID" value="NZ_JAUSTQ010000001.1"/>
</dbReference>
<gene>
    <name evidence="5" type="ORF">J2S77_000033</name>
</gene>
<dbReference type="Gene3D" id="3.10.129.10">
    <property type="entry name" value="Hotdog Thioesterase"/>
    <property type="match status" value="1"/>
</dbReference>
<organism evidence="5 6">
    <name type="scientific">Alkalibacillus salilacus</name>
    <dbReference type="NCBI Taxonomy" id="284582"/>
    <lineage>
        <taxon>Bacteria</taxon>
        <taxon>Bacillati</taxon>
        <taxon>Bacillota</taxon>
        <taxon>Bacilli</taxon>
        <taxon>Bacillales</taxon>
        <taxon>Bacillaceae</taxon>
        <taxon>Alkalibacillus</taxon>
    </lineage>
</organism>
<dbReference type="EMBL" id="JAUSTQ010000001">
    <property type="protein sequence ID" value="MDQ0158083.1"/>
    <property type="molecule type" value="Genomic_DNA"/>
</dbReference>
<proteinExistence type="inferred from homology"/>
<accession>A0ABT9VAU5</accession>
<evidence type="ECO:0000259" key="4">
    <source>
        <dbReference type="PROSITE" id="PS51770"/>
    </source>
</evidence>
<dbReference type="PANTHER" id="PTHR11049:SF24">
    <property type="entry name" value="CYTOSOLIC ACYL COENZYME A THIOESTER HYDROLASE"/>
    <property type="match status" value="1"/>
</dbReference>
<dbReference type="Proteomes" id="UP001224359">
    <property type="component" value="Unassembled WGS sequence"/>
</dbReference>
<dbReference type="PROSITE" id="PS51770">
    <property type="entry name" value="HOTDOG_ACOT"/>
    <property type="match status" value="1"/>
</dbReference>
<dbReference type="PANTHER" id="PTHR11049">
    <property type="entry name" value="ACYL COENZYME A THIOESTER HYDROLASE"/>
    <property type="match status" value="1"/>
</dbReference>
<comment type="similarity">
    <text evidence="1">Belongs to the acyl coenzyme A hydrolase family.</text>
</comment>